<dbReference type="Gramene" id="KFK24414">
    <property type="protein sequence ID" value="KFK24414"/>
    <property type="gene ID" value="AALP_AAs71531U000100"/>
</dbReference>
<reference evidence="2" key="1">
    <citation type="journal article" date="2015" name="Nat. Plants">
        <title>Genome expansion of Arabis alpina linked with retrotransposition and reduced symmetric DNA methylation.</title>
        <authorList>
            <person name="Willing E.M."/>
            <person name="Rawat V."/>
            <person name="Mandakova T."/>
            <person name="Maumus F."/>
            <person name="James G.V."/>
            <person name="Nordstroem K.J."/>
            <person name="Becker C."/>
            <person name="Warthmann N."/>
            <person name="Chica C."/>
            <person name="Szarzynska B."/>
            <person name="Zytnicki M."/>
            <person name="Albani M.C."/>
            <person name="Kiefer C."/>
            <person name="Bergonzi S."/>
            <person name="Castaings L."/>
            <person name="Mateos J.L."/>
            <person name="Berns M.C."/>
            <person name="Bujdoso N."/>
            <person name="Piofczyk T."/>
            <person name="de Lorenzo L."/>
            <person name="Barrero-Sicilia C."/>
            <person name="Mateos I."/>
            <person name="Piednoel M."/>
            <person name="Hagmann J."/>
            <person name="Chen-Min-Tao R."/>
            <person name="Iglesias-Fernandez R."/>
            <person name="Schuster S.C."/>
            <person name="Alonso-Blanco C."/>
            <person name="Roudier F."/>
            <person name="Carbonero P."/>
            <person name="Paz-Ares J."/>
            <person name="Davis S.J."/>
            <person name="Pecinka A."/>
            <person name="Quesneville H."/>
            <person name="Colot V."/>
            <person name="Lysak M.A."/>
            <person name="Weigel D."/>
            <person name="Coupland G."/>
            <person name="Schneeberger K."/>
        </authorList>
    </citation>
    <scope>NUCLEOTIDE SEQUENCE [LARGE SCALE GENOMIC DNA]</scope>
    <source>
        <strain evidence="2">cv. Pajares</strain>
    </source>
</reference>
<sequence>LSGSSRQEQSILRLIMSDNVVDPGSGFVGLWVST</sequence>
<name>A0A087G3G2_ARAAL</name>
<keyword evidence="2" id="KW-1185">Reference proteome</keyword>
<evidence type="ECO:0000313" key="1">
    <source>
        <dbReference type="EMBL" id="KFK24414.1"/>
    </source>
</evidence>
<accession>A0A087G3G2</accession>
<dbReference type="AlphaFoldDB" id="A0A087G3G2"/>
<gene>
    <name evidence="1" type="ORF">AALP_AAs71531U000100</name>
</gene>
<proteinExistence type="predicted"/>
<dbReference type="Proteomes" id="UP000029120">
    <property type="component" value="Unassembled WGS sequence"/>
</dbReference>
<dbReference type="EMBL" id="KL968906">
    <property type="protein sequence ID" value="KFK24414.1"/>
    <property type="molecule type" value="Genomic_DNA"/>
</dbReference>
<protein>
    <submittedName>
        <fullName evidence="1">Uncharacterized protein</fullName>
    </submittedName>
</protein>
<organism evidence="1 2">
    <name type="scientific">Arabis alpina</name>
    <name type="common">Alpine rock-cress</name>
    <dbReference type="NCBI Taxonomy" id="50452"/>
    <lineage>
        <taxon>Eukaryota</taxon>
        <taxon>Viridiplantae</taxon>
        <taxon>Streptophyta</taxon>
        <taxon>Embryophyta</taxon>
        <taxon>Tracheophyta</taxon>
        <taxon>Spermatophyta</taxon>
        <taxon>Magnoliopsida</taxon>
        <taxon>eudicotyledons</taxon>
        <taxon>Gunneridae</taxon>
        <taxon>Pentapetalae</taxon>
        <taxon>rosids</taxon>
        <taxon>malvids</taxon>
        <taxon>Brassicales</taxon>
        <taxon>Brassicaceae</taxon>
        <taxon>Arabideae</taxon>
        <taxon>Arabis</taxon>
    </lineage>
</organism>
<feature type="non-terminal residue" evidence="1">
    <location>
        <position position="1"/>
    </location>
</feature>
<evidence type="ECO:0000313" key="2">
    <source>
        <dbReference type="Proteomes" id="UP000029120"/>
    </source>
</evidence>